<name>A0ABF7QK79_RHILW</name>
<dbReference type="Proteomes" id="UP000008330">
    <property type="component" value="Chromosome"/>
</dbReference>
<dbReference type="AlphaFoldDB" id="A0ABF7QK79"/>
<gene>
    <name evidence="2" type="ordered locus">Rleg2_1164</name>
</gene>
<evidence type="ECO:0008006" key="4">
    <source>
        <dbReference type="Google" id="ProtNLM"/>
    </source>
</evidence>
<accession>A0ABF7QK79</accession>
<organism evidence="2 3">
    <name type="scientific">Rhizobium leguminosarum bv. trifolii (strain WSM2304)</name>
    <dbReference type="NCBI Taxonomy" id="395492"/>
    <lineage>
        <taxon>Bacteria</taxon>
        <taxon>Pseudomonadati</taxon>
        <taxon>Pseudomonadota</taxon>
        <taxon>Alphaproteobacteria</taxon>
        <taxon>Hyphomicrobiales</taxon>
        <taxon>Rhizobiaceae</taxon>
        <taxon>Rhizobium/Agrobacterium group</taxon>
        <taxon>Rhizobium</taxon>
    </lineage>
</organism>
<evidence type="ECO:0000313" key="2">
    <source>
        <dbReference type="EMBL" id="ACI54458.1"/>
    </source>
</evidence>
<evidence type="ECO:0000313" key="3">
    <source>
        <dbReference type="Proteomes" id="UP000008330"/>
    </source>
</evidence>
<keyword evidence="3" id="KW-1185">Reference proteome</keyword>
<proteinExistence type="predicted"/>
<keyword evidence="1" id="KW-0175">Coiled coil</keyword>
<reference evidence="2 3" key="1">
    <citation type="journal article" date="2010" name="Stand. Genomic Sci.">
        <title>Complete genome sequence of Rhizobium leguminosarum bv trifolii strain WSM2304, an effective microsymbiont of the South American clover Trifolium polymorphum.</title>
        <authorList>
            <person name="Reeve W."/>
            <person name="O'Hara G."/>
            <person name="Chain P."/>
            <person name="Ardley J."/>
            <person name="Brau L."/>
            <person name="Nandesena K."/>
            <person name="Tiwari R."/>
            <person name="Malfatti S."/>
            <person name="Kiss H."/>
            <person name="Lapidus A."/>
            <person name="Copeland A."/>
            <person name="Nolan M."/>
            <person name="Land M."/>
            <person name="Ivanova N."/>
            <person name="Mavromatis K."/>
            <person name="Markowitz V."/>
            <person name="Kyrpides N."/>
            <person name="Melino V."/>
            <person name="Denton M."/>
            <person name="Yates R."/>
            <person name="Howieson J."/>
        </authorList>
    </citation>
    <scope>NUCLEOTIDE SEQUENCE [LARGE SCALE GENOMIC DNA]</scope>
    <source>
        <strain evidence="2 3">WSM2304</strain>
    </source>
</reference>
<dbReference type="RefSeq" id="WP_012557260.1">
    <property type="nucleotide sequence ID" value="NC_011369.1"/>
</dbReference>
<evidence type="ECO:0000256" key="1">
    <source>
        <dbReference type="SAM" id="Coils"/>
    </source>
</evidence>
<dbReference type="KEGG" id="rlt:Rleg2_1164"/>
<feature type="coiled-coil region" evidence="1">
    <location>
        <begin position="349"/>
        <end position="376"/>
    </location>
</feature>
<protein>
    <recommendedName>
        <fullName evidence="4">Relaxase/mobilization nuclease domain-containing protein</fullName>
    </recommendedName>
</protein>
<dbReference type="Gene3D" id="3.30.930.30">
    <property type="match status" value="1"/>
</dbReference>
<sequence length="452" mass="51676">MAATLPVFLKHTFIGKASQQEPHTARAHSRYIQRKSETHSVRVYLMPEDYRARQRWWYDHENGLRANGRVTDKFTISVPHAVSLQHAEDVAFNFGLWLGQGRCPFELTTQGWNSRNHHIHFMFVDRDCETGKRVFGTTERNSTRLIKLEWERVANQMFEQLGYDVRIKVHDGLSLEADNDNAQEPAQEPLDEGHDVDDLPDMPEVIPEPEDAGDGDDDVAFVTSDLVGVDPVESIKFIHDVRADLEFLHRSQAKLQEATERHAWLLERRNQLAAEAGQYYEESLPKLMNAQNAQERLAGYQRDDGSLKGRSFGLFGYTLFKTKERKIAEQVQIEAHNLKLEANQVEYTRRSYDRQIDELAQQVSRAEEAAHAHKGELLRLYGNEEDIQLAEAAMRNGIELAASDVTLEQATEAYENEAITVDEYRTFLLEAGYDAEVQLLDESLSEDGGMSL</sequence>
<dbReference type="EMBL" id="CP001191">
    <property type="protein sequence ID" value="ACI54458.1"/>
    <property type="molecule type" value="Genomic_DNA"/>
</dbReference>